<accession>A0A7J7K796</accession>
<proteinExistence type="predicted"/>
<dbReference type="AlphaFoldDB" id="A0A7J7K796"/>
<comment type="caution">
    <text evidence="1">The sequence shown here is derived from an EMBL/GenBank/DDBJ whole genome shotgun (WGS) entry which is preliminary data.</text>
</comment>
<evidence type="ECO:0000313" key="2">
    <source>
        <dbReference type="Proteomes" id="UP000593567"/>
    </source>
</evidence>
<sequence>MILAAHILADHKPLLSVSDMEKVTDDLRRSCLLSSTNSSRLCGWRQTSPSRLCAINTRQTREGQCLRYPSLYTLAISKAPPLCPSPARQVPASAPASASLLYYLF</sequence>
<reference evidence="1" key="1">
    <citation type="submission" date="2020-06" db="EMBL/GenBank/DDBJ databases">
        <title>Draft genome of Bugula neritina, a colonial animal packing powerful symbionts and potential medicines.</title>
        <authorList>
            <person name="Rayko M."/>
        </authorList>
    </citation>
    <scope>NUCLEOTIDE SEQUENCE [LARGE SCALE GENOMIC DNA]</scope>
    <source>
        <strain evidence="1">Kwan_BN1</strain>
    </source>
</reference>
<dbReference type="EMBL" id="VXIV02001153">
    <property type="protein sequence ID" value="KAF6034107.1"/>
    <property type="molecule type" value="Genomic_DNA"/>
</dbReference>
<protein>
    <submittedName>
        <fullName evidence="1">Uncharacterized protein</fullName>
    </submittedName>
</protein>
<organism evidence="1 2">
    <name type="scientific">Bugula neritina</name>
    <name type="common">Brown bryozoan</name>
    <name type="synonym">Sertularia neritina</name>
    <dbReference type="NCBI Taxonomy" id="10212"/>
    <lineage>
        <taxon>Eukaryota</taxon>
        <taxon>Metazoa</taxon>
        <taxon>Spiralia</taxon>
        <taxon>Lophotrochozoa</taxon>
        <taxon>Bryozoa</taxon>
        <taxon>Gymnolaemata</taxon>
        <taxon>Cheilostomatida</taxon>
        <taxon>Flustrina</taxon>
        <taxon>Buguloidea</taxon>
        <taxon>Bugulidae</taxon>
        <taxon>Bugula</taxon>
    </lineage>
</organism>
<gene>
    <name evidence="1" type="ORF">EB796_007586</name>
</gene>
<keyword evidence="2" id="KW-1185">Reference proteome</keyword>
<name>A0A7J7K796_BUGNE</name>
<evidence type="ECO:0000313" key="1">
    <source>
        <dbReference type="EMBL" id="KAF6034107.1"/>
    </source>
</evidence>
<dbReference type="Proteomes" id="UP000593567">
    <property type="component" value="Unassembled WGS sequence"/>
</dbReference>